<evidence type="ECO:0000256" key="1">
    <source>
        <dbReference type="ARBA" id="ARBA00023015"/>
    </source>
</evidence>
<dbReference type="AlphaFoldDB" id="A0A183GGS0"/>
<proteinExistence type="predicted"/>
<reference evidence="4 5" key="1">
    <citation type="submission" date="2018-11" db="EMBL/GenBank/DDBJ databases">
        <authorList>
            <consortium name="Pathogen Informatics"/>
        </authorList>
    </citation>
    <scope>NUCLEOTIDE SEQUENCE [LARGE SCALE GENOMIC DNA]</scope>
</reference>
<keyword evidence="1" id="KW-0805">Transcription regulation</keyword>
<dbReference type="InterPro" id="IPR035500">
    <property type="entry name" value="NHR-like_dom_sf"/>
</dbReference>
<keyword evidence="5" id="KW-1185">Reference proteome</keyword>
<dbReference type="Proteomes" id="UP000050761">
    <property type="component" value="Unassembled WGS sequence"/>
</dbReference>
<dbReference type="OrthoDB" id="9984314at2759"/>
<dbReference type="WBParaSite" id="HPBE_0002169901-mRNA-1">
    <property type="protein sequence ID" value="HPBE_0002169901-mRNA-1"/>
    <property type="gene ID" value="HPBE_0002169901"/>
</dbReference>
<organism evidence="5 6">
    <name type="scientific">Heligmosomoides polygyrus</name>
    <name type="common">Parasitic roundworm</name>
    <dbReference type="NCBI Taxonomy" id="6339"/>
    <lineage>
        <taxon>Eukaryota</taxon>
        <taxon>Metazoa</taxon>
        <taxon>Ecdysozoa</taxon>
        <taxon>Nematoda</taxon>
        <taxon>Chromadorea</taxon>
        <taxon>Rhabditida</taxon>
        <taxon>Rhabditina</taxon>
        <taxon>Rhabditomorpha</taxon>
        <taxon>Strongyloidea</taxon>
        <taxon>Heligmosomidae</taxon>
        <taxon>Heligmosomoides</taxon>
    </lineage>
</organism>
<accession>A0A3P8D7W5</accession>
<gene>
    <name evidence="4" type="ORF">HPBE_LOCUS21697</name>
</gene>
<evidence type="ECO:0000313" key="6">
    <source>
        <dbReference type="WBParaSite" id="HPBE_0002169901-mRNA-1"/>
    </source>
</evidence>
<protein>
    <submittedName>
        <fullName evidence="6">Anaphase-promoting complex subunit 1</fullName>
    </submittedName>
</protein>
<dbReference type="Gene3D" id="1.10.565.10">
    <property type="entry name" value="Retinoid X Receptor"/>
    <property type="match status" value="1"/>
</dbReference>
<sequence>CYSLLCIWLSINDQYQAFGYNAGKVGIHACRAASLFAKLQKKEGIPFICLLSINSLSVVEAIGFSSCLICFRQRFSSIEWLLTILCSVLRRVALNARLPSRNKFNPIYSTQSRFSYMQRNHVVSAVDGLSADGQRILTAERNRYSAALFSYCMATHGMPNAPAHYAALLAIVDILHRQAKIQKDVHVFVQMRRVWAPVKYEGLAELIDPLFIICSHG</sequence>
<keyword evidence="2" id="KW-0804">Transcription</keyword>
<accession>A0A183GGS0</accession>
<dbReference type="EMBL" id="UZAH01033262">
    <property type="protein sequence ID" value="VDP27485.1"/>
    <property type="molecule type" value="Genomic_DNA"/>
</dbReference>
<reference evidence="6" key="2">
    <citation type="submission" date="2019-09" db="UniProtKB">
        <authorList>
            <consortium name="WormBaseParasite"/>
        </authorList>
    </citation>
    <scope>IDENTIFICATION</scope>
</reference>
<keyword evidence="3" id="KW-0675">Receptor</keyword>
<dbReference type="SUPFAM" id="SSF48508">
    <property type="entry name" value="Nuclear receptor ligand-binding domain"/>
    <property type="match status" value="1"/>
</dbReference>
<evidence type="ECO:0000256" key="3">
    <source>
        <dbReference type="ARBA" id="ARBA00023170"/>
    </source>
</evidence>
<name>A0A183GGS0_HELPZ</name>
<evidence type="ECO:0000256" key="2">
    <source>
        <dbReference type="ARBA" id="ARBA00023163"/>
    </source>
</evidence>
<evidence type="ECO:0000313" key="4">
    <source>
        <dbReference type="EMBL" id="VDP27485.1"/>
    </source>
</evidence>
<evidence type="ECO:0000313" key="5">
    <source>
        <dbReference type="Proteomes" id="UP000050761"/>
    </source>
</evidence>